<evidence type="ECO:0008006" key="4">
    <source>
        <dbReference type="Google" id="ProtNLM"/>
    </source>
</evidence>
<sequence>MNQTSVRHGGIEGSAAVDLEGLNRSERVAALRSRMAALGSEQAPEVEVTPDEGVVDVPSELASVLPGGGLPRRQVMSLSNSPALAVEIISHVTSAGGHVAVVGWPELLLAQVVEQGDLSRVVAVPDPGADPWSITGVLVEGMDVVFHHGPPVELSPARARPILARVRGGQAALVTVGARLPGTVLSMDANVVRYHGIGRGTGRIRGVDIAVRTEAKGMRPKSTTITCGQPSKNPRPKLRAV</sequence>
<protein>
    <recommendedName>
        <fullName evidence="4">Cell wall-active antibiotics response LiaF-like C-terminal domain-containing protein</fullName>
    </recommendedName>
</protein>
<keyword evidence="3" id="KW-1185">Reference proteome</keyword>
<accession>A0ABN4C9V1</accession>
<gene>
    <name evidence="2" type="ORF">CCASEI_03225</name>
</gene>
<dbReference type="GeneID" id="82876829"/>
<feature type="compositionally biased region" description="Polar residues" evidence="1">
    <location>
        <begin position="221"/>
        <end position="232"/>
    </location>
</feature>
<dbReference type="Proteomes" id="UP000019226">
    <property type="component" value="Chromosome"/>
</dbReference>
<reference evidence="3" key="1">
    <citation type="submission" date="2013-02" db="EMBL/GenBank/DDBJ databases">
        <title>The complete genome sequence of Corynebacterium casei LMG S-19264 (=DSM 44701).</title>
        <authorList>
            <person name="Ruckert C."/>
            <person name="Albersmeier A."/>
            <person name="Kalinowski J."/>
        </authorList>
    </citation>
    <scope>NUCLEOTIDE SEQUENCE [LARGE SCALE GENOMIC DNA]</scope>
    <source>
        <strain evidence="3">LMG S-19264</strain>
    </source>
</reference>
<proteinExistence type="predicted"/>
<evidence type="ECO:0000313" key="2">
    <source>
        <dbReference type="EMBL" id="AHI19225.1"/>
    </source>
</evidence>
<evidence type="ECO:0000313" key="3">
    <source>
        <dbReference type="Proteomes" id="UP000019226"/>
    </source>
</evidence>
<feature type="region of interest" description="Disordered" evidence="1">
    <location>
        <begin position="221"/>
        <end position="241"/>
    </location>
</feature>
<organism evidence="2 3">
    <name type="scientific">Corynebacterium casei LMG S-19264</name>
    <dbReference type="NCBI Taxonomy" id="1285583"/>
    <lineage>
        <taxon>Bacteria</taxon>
        <taxon>Bacillati</taxon>
        <taxon>Actinomycetota</taxon>
        <taxon>Actinomycetes</taxon>
        <taxon>Mycobacteriales</taxon>
        <taxon>Corynebacteriaceae</taxon>
        <taxon>Corynebacterium</taxon>
    </lineage>
</organism>
<evidence type="ECO:0000256" key="1">
    <source>
        <dbReference type="SAM" id="MobiDB-lite"/>
    </source>
</evidence>
<name>A0ABN4C9V1_9CORY</name>
<dbReference type="RefSeq" id="WP_025387111.1">
    <property type="nucleotide sequence ID" value="NZ_CP004350.1"/>
</dbReference>
<dbReference type="EMBL" id="CP004350">
    <property type="protein sequence ID" value="AHI19225.1"/>
    <property type="molecule type" value="Genomic_DNA"/>
</dbReference>